<reference evidence="16" key="1">
    <citation type="journal article" date="2010" name="J. Antibiot.">
        <title>Organization of the biosynthetic genes encoding deoxyactagardine B (DAB), a new lantibiotic produced by Actinoplanes liguriae NCIMB41362.</title>
        <authorList>
            <person name="Boakes S."/>
            <person name="Appleyard A.N."/>
            <person name="Cortes J."/>
            <person name="Dawson M.J."/>
        </authorList>
    </citation>
    <scope>NUCLEOTIDE SEQUENCE</scope>
    <source>
        <strain evidence="16">NCIMB41362</strain>
    </source>
</reference>
<feature type="chain" id="PRO_5003124900" description="Aminopeptidase N" evidence="14">
    <location>
        <begin position="30"/>
        <end position="486"/>
    </location>
</feature>
<dbReference type="Pfam" id="PF01433">
    <property type="entry name" value="Peptidase_M1"/>
    <property type="match status" value="1"/>
</dbReference>
<proteinExistence type="inferred from homology"/>
<dbReference type="GO" id="GO:0042277">
    <property type="term" value="F:peptide binding"/>
    <property type="evidence" value="ECO:0007669"/>
    <property type="project" value="TreeGrafter"/>
</dbReference>
<keyword evidence="6" id="KW-0031">Aminopeptidase</keyword>
<dbReference type="PANTHER" id="PTHR11533">
    <property type="entry name" value="PROTEASE M1 ZINC METALLOPROTEASE"/>
    <property type="match status" value="1"/>
</dbReference>
<comment type="similarity">
    <text evidence="3">Belongs to the peptidase M1 family.</text>
</comment>
<comment type="cofactor">
    <cofactor evidence="2">
        <name>Zn(2+)</name>
        <dbReference type="ChEBI" id="CHEBI:29105"/>
    </cofactor>
</comment>
<evidence type="ECO:0000256" key="7">
    <source>
        <dbReference type="ARBA" id="ARBA00022670"/>
    </source>
</evidence>
<evidence type="ECO:0000256" key="13">
    <source>
        <dbReference type="ARBA" id="ARBA00031533"/>
    </source>
</evidence>
<dbReference type="GO" id="GO:0043171">
    <property type="term" value="P:peptide catabolic process"/>
    <property type="evidence" value="ECO:0007669"/>
    <property type="project" value="TreeGrafter"/>
</dbReference>
<feature type="domain" description="Peptidase M1 membrane alanine aminopeptidase" evidence="15">
    <location>
        <begin position="264"/>
        <end position="465"/>
    </location>
</feature>
<dbReference type="GO" id="GO:0016285">
    <property type="term" value="F:alanyl aminopeptidase activity"/>
    <property type="evidence" value="ECO:0007669"/>
    <property type="project" value="UniProtKB-EC"/>
</dbReference>
<accession>D8V3N3</accession>
<evidence type="ECO:0000256" key="14">
    <source>
        <dbReference type="SAM" id="SignalP"/>
    </source>
</evidence>
<dbReference type="GO" id="GO:0070006">
    <property type="term" value="F:metalloaminopeptidase activity"/>
    <property type="evidence" value="ECO:0007669"/>
    <property type="project" value="TreeGrafter"/>
</dbReference>
<dbReference type="Gene3D" id="1.10.390.10">
    <property type="entry name" value="Neutral Protease Domain 2"/>
    <property type="match status" value="1"/>
</dbReference>
<evidence type="ECO:0000259" key="15">
    <source>
        <dbReference type="Pfam" id="PF01433"/>
    </source>
</evidence>
<dbReference type="InterPro" id="IPR042097">
    <property type="entry name" value="Aminopeptidase_N-like_N_sf"/>
</dbReference>
<feature type="signal peptide" evidence="14">
    <location>
        <begin position="1"/>
        <end position="29"/>
    </location>
</feature>
<organism evidence="16">
    <name type="scientific">Actinoplanes liguriensis</name>
    <dbReference type="NCBI Taxonomy" id="69484"/>
    <lineage>
        <taxon>Bacteria</taxon>
        <taxon>Bacillati</taxon>
        <taxon>Actinomycetota</taxon>
        <taxon>Actinomycetes</taxon>
        <taxon>Micromonosporales</taxon>
        <taxon>Micromonosporaceae</taxon>
        <taxon>Actinoplanes</taxon>
    </lineage>
</organism>
<dbReference type="InterPro" id="IPR050344">
    <property type="entry name" value="Peptidase_M1_aminopeptidases"/>
</dbReference>
<name>D8V3N3_ACTLG</name>
<dbReference type="InterPro" id="IPR027268">
    <property type="entry name" value="Peptidase_M4/M1_CTD_sf"/>
</dbReference>
<comment type="catalytic activity">
    <reaction evidence="1">
        <text>Release of an N-terminal amino acid, Xaa-|-Yaa- from a peptide, amide or arylamide. Xaa is preferably Ala, but may be most amino acids including Pro (slow action). When a terminal hydrophobic residue is followed by a prolyl residue, the two may be released as an intact Xaa-Pro dipeptide.</text>
        <dbReference type="EC" id="3.4.11.2"/>
    </reaction>
</comment>
<dbReference type="GO" id="GO:0016020">
    <property type="term" value="C:membrane"/>
    <property type="evidence" value="ECO:0007669"/>
    <property type="project" value="TreeGrafter"/>
</dbReference>
<dbReference type="InterPro" id="IPR001930">
    <property type="entry name" value="Peptidase_M1"/>
</dbReference>
<dbReference type="GO" id="GO:0005737">
    <property type="term" value="C:cytoplasm"/>
    <property type="evidence" value="ECO:0007669"/>
    <property type="project" value="TreeGrafter"/>
</dbReference>
<keyword evidence="11" id="KW-0482">Metalloprotease</keyword>
<evidence type="ECO:0000256" key="3">
    <source>
        <dbReference type="ARBA" id="ARBA00010136"/>
    </source>
</evidence>
<dbReference type="EC" id="3.4.11.2" evidence="4"/>
<evidence type="ECO:0000256" key="4">
    <source>
        <dbReference type="ARBA" id="ARBA00012564"/>
    </source>
</evidence>
<dbReference type="PRINTS" id="PR00756">
    <property type="entry name" value="ALADIPTASE"/>
</dbReference>
<evidence type="ECO:0000256" key="10">
    <source>
        <dbReference type="ARBA" id="ARBA00022833"/>
    </source>
</evidence>
<protein>
    <recommendedName>
        <fullName evidence="5">Aminopeptidase N</fullName>
        <ecNumber evidence="4">3.4.11.2</ecNumber>
    </recommendedName>
    <alternativeName>
        <fullName evidence="12">Alanine aminopeptidase</fullName>
    </alternativeName>
    <alternativeName>
        <fullName evidence="13">Lysyl aminopeptidase</fullName>
    </alternativeName>
</protein>
<evidence type="ECO:0000256" key="11">
    <source>
        <dbReference type="ARBA" id="ARBA00023049"/>
    </source>
</evidence>
<evidence type="ECO:0000256" key="6">
    <source>
        <dbReference type="ARBA" id="ARBA00022438"/>
    </source>
</evidence>
<evidence type="ECO:0000256" key="8">
    <source>
        <dbReference type="ARBA" id="ARBA00022723"/>
    </source>
</evidence>
<dbReference type="SUPFAM" id="SSF55486">
    <property type="entry name" value="Metalloproteases ('zincins'), catalytic domain"/>
    <property type="match status" value="1"/>
</dbReference>
<dbReference type="EMBL" id="GQ372844">
    <property type="protein sequence ID" value="ADE10219.1"/>
    <property type="molecule type" value="Genomic_DNA"/>
</dbReference>
<dbReference type="Gene3D" id="2.60.40.1730">
    <property type="entry name" value="tricorn interacting facor f3 domain"/>
    <property type="match status" value="1"/>
</dbReference>
<evidence type="ECO:0000256" key="12">
    <source>
        <dbReference type="ARBA" id="ARBA00029811"/>
    </source>
</evidence>
<evidence type="ECO:0000256" key="9">
    <source>
        <dbReference type="ARBA" id="ARBA00022801"/>
    </source>
</evidence>
<sequence length="486" mass="51919">MRTSAGTRVLTVGATVVLALAAAAAPAQAGPSPSPGSAGLGDRLYPLLGNGGYDVLDYDLRLRYPEKDPKQVVSGDVTITAVAGQSLSRFDLDFGGASIGRVSVDGQPARAARDGDELTVIPRRPLPRGRLFRVTVANFTAAPAALVATPDGTVLAAQPGSAHLLFPGNDHPRDKATFTITLTVPAGWTGTANGTLVSTTEHDGHVSSVYRESAPMATELVQTAVGDFVVERRPAAGGTPIRDVVPRRLAGTLLPAIAGEREQLAWMEKQAGPYPFEDYGSLVIDDDLGYALETQTLSLYGAALFTGPETTRGPSMTHELAHQWFGDSVSPFSWSDVWLNEGHATWYEMLWSEETGGFPQYTGLADREAFFKAVYAAGDIFRARYGPVAAPLDAATTWDVFNPNVYAGGALVLYALRQKIGAATFQRVERAWLTTYRGRSASTGDFITLASRVARQDLRPFLTSWLLGVTTPPMPNHPDWVVTPGS</sequence>
<dbReference type="GO" id="GO:0008270">
    <property type="term" value="F:zinc ion binding"/>
    <property type="evidence" value="ECO:0007669"/>
    <property type="project" value="InterPro"/>
</dbReference>
<dbReference type="AlphaFoldDB" id="D8V3N3"/>
<dbReference type="GO" id="GO:0005615">
    <property type="term" value="C:extracellular space"/>
    <property type="evidence" value="ECO:0007669"/>
    <property type="project" value="TreeGrafter"/>
</dbReference>
<keyword evidence="14" id="KW-0732">Signal</keyword>
<evidence type="ECO:0000313" key="16">
    <source>
        <dbReference type="EMBL" id="ADE10219.1"/>
    </source>
</evidence>
<keyword evidence="7" id="KW-0645">Protease</keyword>
<dbReference type="PANTHER" id="PTHR11533:SF174">
    <property type="entry name" value="PUROMYCIN-SENSITIVE AMINOPEPTIDASE-RELATED"/>
    <property type="match status" value="1"/>
</dbReference>
<keyword evidence="10" id="KW-0862">Zinc</keyword>
<dbReference type="GO" id="GO:0006508">
    <property type="term" value="P:proteolysis"/>
    <property type="evidence" value="ECO:0007669"/>
    <property type="project" value="UniProtKB-KW"/>
</dbReference>
<keyword evidence="9" id="KW-0378">Hydrolase</keyword>
<evidence type="ECO:0000256" key="5">
    <source>
        <dbReference type="ARBA" id="ARBA00015611"/>
    </source>
</evidence>
<keyword evidence="8" id="KW-0479">Metal-binding</keyword>
<evidence type="ECO:0000256" key="1">
    <source>
        <dbReference type="ARBA" id="ARBA00000098"/>
    </source>
</evidence>
<dbReference type="CDD" id="cd09603">
    <property type="entry name" value="M1_APN_like"/>
    <property type="match status" value="1"/>
</dbReference>
<dbReference type="InterPro" id="IPR014782">
    <property type="entry name" value="Peptidase_M1_dom"/>
</dbReference>
<evidence type="ECO:0000256" key="2">
    <source>
        <dbReference type="ARBA" id="ARBA00001947"/>
    </source>
</evidence>
<dbReference type="SUPFAM" id="SSF63737">
    <property type="entry name" value="Leukotriene A4 hydrolase N-terminal domain"/>
    <property type="match status" value="1"/>
</dbReference>